<dbReference type="GO" id="GO:0003677">
    <property type="term" value="F:DNA binding"/>
    <property type="evidence" value="ECO:0007669"/>
    <property type="project" value="InterPro"/>
</dbReference>
<dbReference type="Proteomes" id="UP000522163">
    <property type="component" value="Unassembled WGS sequence"/>
</dbReference>
<dbReference type="SMART" id="SM00927">
    <property type="entry name" value="MutH"/>
    <property type="match status" value="1"/>
</dbReference>
<evidence type="ECO:0000256" key="1">
    <source>
        <dbReference type="ARBA" id="ARBA00022722"/>
    </source>
</evidence>
<sequence>MREYSKYDSYDKTDKYSIEEYGQNMVGKTFYDLTVIDDAEIIHESLADYNISHENKKRKGGLGELVEERFFHYKANSDSNPDFKEAGVELKVSPYKINKNKSIAAKERLVLTMIDYNSVINEIDFDKSHFWYKSQWLLLVYYLWNKEIKDRLNYRIDYVRLFTPSKEDLAIIKNDYFKIIKKVESGKAHELSESDTMYLSACTKSSDSSIVRKQPNSDIPAKPRAFAYKNSYMTYVLNNYIIHKKPAYESIISGKIVGDIEDYILKRINQFKGKSMDFLCKEFEITFKNKEPKNLGAMLSFRMLNIKSNNAEEFVKANIKVKTFRMNKKGKIKENISFPTFKFSDIVNQEWEDSDFYNLLYSTKFLFVVFQEQEDGSYNLDHAQFWNMPYDILDSEVKSVWEKTKHTLLHLPSELKQENGNYKGIFPKQTENAVCHVRPHARDSKDTYVLPDGHEYPKQCFWLNNSYILKIIKNHLD</sequence>
<dbReference type="SUPFAM" id="SSF52980">
    <property type="entry name" value="Restriction endonuclease-like"/>
    <property type="match status" value="2"/>
</dbReference>
<evidence type="ECO:0000259" key="4">
    <source>
        <dbReference type="SMART" id="SM00927"/>
    </source>
</evidence>
<comment type="caution">
    <text evidence="5">The sequence shown here is derived from an EMBL/GenBank/DDBJ whole genome shotgun (WGS) entry which is preliminary data.</text>
</comment>
<reference evidence="5 6" key="1">
    <citation type="submission" date="2020-08" db="EMBL/GenBank/DDBJ databases">
        <title>Genomic Encyclopedia of Type Strains, Phase IV (KMG-IV): sequencing the most valuable type-strain genomes for metagenomic binning, comparative biology and taxonomic classification.</title>
        <authorList>
            <person name="Goeker M."/>
        </authorList>
    </citation>
    <scope>NUCLEOTIDE SEQUENCE [LARGE SCALE GENOMIC DNA]</scope>
    <source>
        <strain evidence="5 6">DSM 17245</strain>
    </source>
</reference>
<evidence type="ECO:0000256" key="3">
    <source>
        <dbReference type="ARBA" id="ARBA00022801"/>
    </source>
</evidence>
<evidence type="ECO:0000313" key="6">
    <source>
        <dbReference type="Proteomes" id="UP000522163"/>
    </source>
</evidence>
<dbReference type="InterPro" id="IPR011335">
    <property type="entry name" value="Restrct_endonuc-II-like"/>
</dbReference>
<dbReference type="CDD" id="cd22356">
    <property type="entry name" value="Sau3AI_N-like"/>
    <property type="match status" value="1"/>
</dbReference>
<proteinExistence type="predicted"/>
<keyword evidence="2" id="KW-0255">Endonuclease</keyword>
<feature type="domain" description="DNA mismatch repair MutH/Type II restriction enzyme Sau3AI" evidence="4">
    <location>
        <begin position="73"/>
        <end position="175"/>
    </location>
</feature>
<organism evidence="5 6">
    <name type="scientific">Oribacterium sinus</name>
    <dbReference type="NCBI Taxonomy" id="237576"/>
    <lineage>
        <taxon>Bacteria</taxon>
        <taxon>Bacillati</taxon>
        <taxon>Bacillota</taxon>
        <taxon>Clostridia</taxon>
        <taxon>Lachnospirales</taxon>
        <taxon>Lachnospiraceae</taxon>
        <taxon>Oribacterium</taxon>
    </lineage>
</organism>
<name>A0A7W9SFF5_9FIRM</name>
<dbReference type="GO" id="GO:0016787">
    <property type="term" value="F:hydrolase activity"/>
    <property type="evidence" value="ECO:0007669"/>
    <property type="project" value="UniProtKB-KW"/>
</dbReference>
<dbReference type="InterPro" id="IPR011337">
    <property type="entry name" value="DNA_rep_MutH/RE_typeII_Sau3AI"/>
</dbReference>
<dbReference type="RefSeq" id="WP_330604488.1">
    <property type="nucleotide sequence ID" value="NZ_JACHHH010000001.1"/>
</dbReference>
<accession>A0A7W9SFF5</accession>
<keyword evidence="1" id="KW-0540">Nuclease</keyword>
<dbReference type="InterPro" id="IPR037057">
    <property type="entry name" value="DNA_rep_MutH/T2_RE_sf"/>
</dbReference>
<protein>
    <submittedName>
        <fullName evidence="5">DNA mismatch repair protein MutH</fullName>
    </submittedName>
</protein>
<gene>
    <name evidence="5" type="ORF">HNQ46_000336</name>
</gene>
<dbReference type="GeneID" id="85013907"/>
<evidence type="ECO:0000256" key="2">
    <source>
        <dbReference type="ARBA" id="ARBA00022759"/>
    </source>
</evidence>
<dbReference type="CDD" id="cd22355">
    <property type="entry name" value="Sau3AI_C"/>
    <property type="match status" value="1"/>
</dbReference>
<dbReference type="Pfam" id="PF02976">
    <property type="entry name" value="MutH"/>
    <property type="match status" value="1"/>
</dbReference>
<dbReference type="EMBL" id="JACHHH010000001">
    <property type="protein sequence ID" value="MBB6040375.1"/>
    <property type="molecule type" value="Genomic_DNA"/>
</dbReference>
<dbReference type="Gene3D" id="3.40.600.10">
    <property type="entry name" value="DNA mismatch repair MutH/Restriction endonuclease, type II"/>
    <property type="match status" value="2"/>
</dbReference>
<evidence type="ECO:0000313" key="5">
    <source>
        <dbReference type="EMBL" id="MBB6040375.1"/>
    </source>
</evidence>
<keyword evidence="3" id="KW-0378">Hydrolase</keyword>
<dbReference type="GO" id="GO:0004519">
    <property type="term" value="F:endonuclease activity"/>
    <property type="evidence" value="ECO:0007669"/>
    <property type="project" value="UniProtKB-KW"/>
</dbReference>
<dbReference type="AlphaFoldDB" id="A0A7W9SFF5"/>
<dbReference type="NCBIfam" id="NF040973">
    <property type="entry name" value="restrict_Sau3AI"/>
    <property type="match status" value="1"/>
</dbReference>